<dbReference type="PANTHER" id="PTHR36928:SF1">
    <property type="entry name" value="PHOSPHATASE YCDX-RELATED"/>
    <property type="match status" value="1"/>
</dbReference>
<name>A0A6H9WKM3_9MICO</name>
<accession>A0A6H9WKM3</accession>
<gene>
    <name evidence="2" type="ORF">F8O04_11460</name>
</gene>
<dbReference type="GO" id="GO:0042578">
    <property type="term" value="F:phosphoric ester hydrolase activity"/>
    <property type="evidence" value="ECO:0007669"/>
    <property type="project" value="TreeGrafter"/>
</dbReference>
<dbReference type="EMBL" id="WBJY01000002">
    <property type="protein sequence ID" value="KAB1648309.1"/>
    <property type="molecule type" value="Genomic_DNA"/>
</dbReference>
<evidence type="ECO:0000313" key="2">
    <source>
        <dbReference type="EMBL" id="KAB1648309.1"/>
    </source>
</evidence>
<dbReference type="PANTHER" id="PTHR36928">
    <property type="entry name" value="PHOSPHATASE YCDX-RELATED"/>
    <property type="match status" value="1"/>
</dbReference>
<dbReference type="InterPro" id="IPR004013">
    <property type="entry name" value="PHP_dom"/>
</dbReference>
<reference evidence="2 3" key="1">
    <citation type="submission" date="2019-09" db="EMBL/GenBank/DDBJ databases">
        <title>Phylogeny of genus Pseudoclavibacter and closely related genus.</title>
        <authorList>
            <person name="Li Y."/>
        </authorList>
    </citation>
    <scope>NUCLEOTIDE SEQUENCE [LARGE SCALE GENOMIC DNA]</scope>
    <source>
        <strain evidence="2 3">EGI 60007</strain>
    </source>
</reference>
<keyword evidence="3" id="KW-1185">Reference proteome</keyword>
<dbReference type="InterPro" id="IPR050243">
    <property type="entry name" value="PHP_phosphatase"/>
</dbReference>
<evidence type="ECO:0000313" key="3">
    <source>
        <dbReference type="Proteomes" id="UP000431744"/>
    </source>
</evidence>
<dbReference type="GO" id="GO:0008270">
    <property type="term" value="F:zinc ion binding"/>
    <property type="evidence" value="ECO:0007669"/>
    <property type="project" value="TreeGrafter"/>
</dbReference>
<dbReference type="GO" id="GO:0005829">
    <property type="term" value="C:cytosol"/>
    <property type="evidence" value="ECO:0007669"/>
    <property type="project" value="TreeGrafter"/>
</dbReference>
<dbReference type="Pfam" id="PF02811">
    <property type="entry name" value="PHP"/>
    <property type="match status" value="1"/>
</dbReference>
<comment type="caution">
    <text evidence="2">The sequence shown here is derived from an EMBL/GenBank/DDBJ whole genome shotgun (WGS) entry which is preliminary data.</text>
</comment>
<dbReference type="Proteomes" id="UP000431744">
    <property type="component" value="Unassembled WGS sequence"/>
</dbReference>
<protein>
    <submittedName>
        <fullName evidence="2">PHP domain-containing protein</fullName>
    </submittedName>
</protein>
<dbReference type="AlphaFoldDB" id="A0A6H9WKM3"/>
<proteinExistence type="predicted"/>
<evidence type="ECO:0000259" key="1">
    <source>
        <dbReference type="Pfam" id="PF02811"/>
    </source>
</evidence>
<organism evidence="2 3">
    <name type="scientific">Pseudoclavibacter endophyticus</name>
    <dbReference type="NCBI Taxonomy" id="1778590"/>
    <lineage>
        <taxon>Bacteria</taxon>
        <taxon>Bacillati</taxon>
        <taxon>Actinomycetota</taxon>
        <taxon>Actinomycetes</taxon>
        <taxon>Micrococcales</taxon>
        <taxon>Microbacteriaceae</taxon>
        <taxon>Pseudoclavibacter</taxon>
    </lineage>
</organism>
<dbReference type="OrthoDB" id="8279407at2"/>
<sequence>MSAEVSLLEDWHIHSTFSDDAVSSIDENIVAAEARGLRRLRLTDHVRASTAWVPEFAAAVRRARGTTEVDVRSGVEAKILDARGTLDAPPDLLLGEGGVDDVVIADHQFPGVDGPWSPRRTRELLASTLRASDAIDLLVQATIGAMRLADGRGQLAHPFSILPKVGLDESQVTDEHLRAWAQAARKTGTRIEVNEKWACPSPRAIAAAMAAGATVVASSDSHDAASVGHYVRVRDLLAAARDLTGDAG</sequence>
<feature type="domain" description="PHP" evidence="1">
    <location>
        <begin position="10"/>
        <end position="195"/>
    </location>
</feature>
<dbReference type="Gene3D" id="3.20.20.140">
    <property type="entry name" value="Metal-dependent hydrolases"/>
    <property type="match status" value="1"/>
</dbReference>
<dbReference type="RefSeq" id="WP_158029504.1">
    <property type="nucleotide sequence ID" value="NZ_BMHG01000001.1"/>
</dbReference>
<dbReference type="InterPro" id="IPR016195">
    <property type="entry name" value="Pol/histidinol_Pase-like"/>
</dbReference>
<dbReference type="SUPFAM" id="SSF89550">
    <property type="entry name" value="PHP domain-like"/>
    <property type="match status" value="1"/>
</dbReference>